<proteinExistence type="predicted"/>
<comment type="subcellular location">
    <subcellularLocation>
        <location evidence="1">Cell membrane</location>
        <topology evidence="1">Multi-pass membrane protein</topology>
    </subcellularLocation>
</comment>
<keyword evidence="4 6" id="KW-1133">Transmembrane helix</keyword>
<dbReference type="GO" id="GO:0005886">
    <property type="term" value="C:plasma membrane"/>
    <property type="evidence" value="ECO:0007669"/>
    <property type="project" value="UniProtKB-SubCell"/>
</dbReference>
<accession>A0A1H9T7K3</accession>
<keyword evidence="3 6" id="KW-0812">Transmembrane</keyword>
<evidence type="ECO:0000313" key="7">
    <source>
        <dbReference type="EMBL" id="SER93151.1"/>
    </source>
</evidence>
<feature type="transmembrane region" description="Helical" evidence="6">
    <location>
        <begin position="120"/>
        <end position="139"/>
    </location>
</feature>
<feature type="transmembrane region" description="Helical" evidence="6">
    <location>
        <begin position="165"/>
        <end position="182"/>
    </location>
</feature>
<gene>
    <name evidence="7" type="ORF">SAMN05444126_10924</name>
</gene>
<protein>
    <submittedName>
        <fullName evidence="7">Uncharacterized membrane protein YfcC, ion transporter superfamily</fullName>
    </submittedName>
</protein>
<sequence length="473" mass="51504">MNNEQEPKRKRGFQMPHIYVILFIFIIVAAVSTYFIPAGQFDEVTGPEDRVSIDPQSYQQVEQTPVGAEQFMLAIPRGLVDAGEVVFFTLIIGGLFMVLRKTGIIEVGVHKLTRFFAGQSTAVIPILMVVFAVICSIIGTQELSLVYAPVIIPLMIALRYDSIVAVAVALIATTAGFMAGFLNPINTGLAQQIADLPLYSGIEFRLTAFALILGTGIWYVVHYARKVQANPESSLVYEDDAEKRNLYLHQEQTETMEFSKKQKTAAVMLGLLFAVLIYGVIVEGWFMLEMSGLFIVMGIVVGLIAGLTATQICDGFNEGFRDVLVGAVIVGVARAVAIMMEDGQVMDTIIHNLGGAVGHMPGMFSAVGMFVVQLLFNFLVPSGSGQALVTMPIMAPLSDLIGVTRQTAVLAFQFGDGLGNILFPTSGYFMATLVLAGVSWQKWVRFYLPLFFIWTAISGVLLLVAQVIQWNGA</sequence>
<dbReference type="InterPro" id="IPR051679">
    <property type="entry name" value="DASS-Related_Transporters"/>
</dbReference>
<feature type="transmembrane region" description="Helical" evidence="6">
    <location>
        <begin position="322"/>
        <end position="340"/>
    </location>
</feature>
<evidence type="ECO:0000256" key="5">
    <source>
        <dbReference type="ARBA" id="ARBA00023136"/>
    </source>
</evidence>
<feature type="transmembrane region" description="Helical" evidence="6">
    <location>
        <begin position="18"/>
        <end position="36"/>
    </location>
</feature>
<feature type="transmembrane region" description="Helical" evidence="6">
    <location>
        <begin position="82"/>
        <end position="99"/>
    </location>
</feature>
<feature type="transmembrane region" description="Helical" evidence="6">
    <location>
        <begin position="202"/>
        <end position="221"/>
    </location>
</feature>
<dbReference type="PANTHER" id="PTHR43652:SF2">
    <property type="entry name" value="BASIC AMINO ACID ANTIPORTER YFCC-RELATED"/>
    <property type="match status" value="1"/>
</dbReference>
<keyword evidence="8" id="KW-1185">Reference proteome</keyword>
<keyword evidence="2" id="KW-1003">Cell membrane</keyword>
<evidence type="ECO:0000256" key="1">
    <source>
        <dbReference type="ARBA" id="ARBA00004651"/>
    </source>
</evidence>
<dbReference type="PANTHER" id="PTHR43652">
    <property type="entry name" value="BASIC AMINO ACID ANTIPORTER YFCC-RELATED"/>
    <property type="match status" value="1"/>
</dbReference>
<reference evidence="8" key="1">
    <citation type="submission" date="2016-10" db="EMBL/GenBank/DDBJ databases">
        <authorList>
            <person name="de Groot N.N."/>
        </authorList>
    </citation>
    <scope>NUCLEOTIDE SEQUENCE [LARGE SCALE GENOMIC DNA]</scope>
    <source>
        <strain evidence="8">10nlg</strain>
    </source>
</reference>
<feature type="transmembrane region" description="Helical" evidence="6">
    <location>
        <begin position="292"/>
        <end position="310"/>
    </location>
</feature>
<feature type="transmembrane region" description="Helical" evidence="6">
    <location>
        <begin position="421"/>
        <end position="440"/>
    </location>
</feature>
<dbReference type="STRING" id="1464123.SAMN05444126_10924"/>
<dbReference type="Pfam" id="PF03606">
    <property type="entry name" value="DcuC"/>
    <property type="match status" value="1"/>
</dbReference>
<feature type="transmembrane region" description="Helical" evidence="6">
    <location>
        <begin position="265"/>
        <end position="286"/>
    </location>
</feature>
<name>A0A1H9T7K3_9BACI</name>
<evidence type="ECO:0000256" key="3">
    <source>
        <dbReference type="ARBA" id="ARBA00022692"/>
    </source>
</evidence>
<dbReference type="InterPro" id="IPR018385">
    <property type="entry name" value="C4_dicarb_anaerob_car-like"/>
</dbReference>
<evidence type="ECO:0000256" key="4">
    <source>
        <dbReference type="ARBA" id="ARBA00022989"/>
    </source>
</evidence>
<keyword evidence="5 6" id="KW-0472">Membrane</keyword>
<dbReference type="AlphaFoldDB" id="A0A1H9T7K3"/>
<evidence type="ECO:0000313" key="8">
    <source>
        <dbReference type="Proteomes" id="UP000199318"/>
    </source>
</evidence>
<dbReference type="Proteomes" id="UP000199318">
    <property type="component" value="Unassembled WGS sequence"/>
</dbReference>
<feature type="transmembrane region" description="Helical" evidence="6">
    <location>
        <begin position="447"/>
        <end position="468"/>
    </location>
</feature>
<organism evidence="7 8">
    <name type="scientific">Salisediminibacterium halotolerans</name>
    <dbReference type="NCBI Taxonomy" id="517425"/>
    <lineage>
        <taxon>Bacteria</taxon>
        <taxon>Bacillati</taxon>
        <taxon>Bacillota</taxon>
        <taxon>Bacilli</taxon>
        <taxon>Bacillales</taxon>
        <taxon>Bacillaceae</taxon>
        <taxon>Salisediminibacterium</taxon>
    </lineage>
</organism>
<dbReference type="RefSeq" id="WP_245729784.1">
    <property type="nucleotide sequence ID" value="NZ_FOGV01000009.1"/>
</dbReference>
<evidence type="ECO:0000256" key="2">
    <source>
        <dbReference type="ARBA" id="ARBA00022475"/>
    </source>
</evidence>
<comment type="caution">
    <text evidence="7">The sequence shown here is derived from an EMBL/GenBank/DDBJ whole genome shotgun (WGS) entry which is preliminary data.</text>
</comment>
<feature type="transmembrane region" description="Helical" evidence="6">
    <location>
        <begin position="360"/>
        <end position="380"/>
    </location>
</feature>
<evidence type="ECO:0000256" key="6">
    <source>
        <dbReference type="SAM" id="Phobius"/>
    </source>
</evidence>
<dbReference type="EMBL" id="FOGV01000009">
    <property type="protein sequence ID" value="SER93151.1"/>
    <property type="molecule type" value="Genomic_DNA"/>
</dbReference>